<feature type="transmembrane region" description="Helical" evidence="5">
    <location>
        <begin position="105"/>
        <end position="123"/>
    </location>
</feature>
<reference evidence="8" key="1">
    <citation type="submission" date="2013-03" db="EMBL/GenBank/DDBJ databases">
        <authorList>
            <person name="Jeffery W."/>
            <person name="Warren W."/>
            <person name="Wilson R.K."/>
        </authorList>
    </citation>
    <scope>NUCLEOTIDE SEQUENCE</scope>
    <source>
        <strain evidence="8">female</strain>
    </source>
</reference>
<evidence type="ECO:0000313" key="8">
    <source>
        <dbReference type="Proteomes" id="UP000018467"/>
    </source>
</evidence>
<dbReference type="PROSITE" id="PS50262">
    <property type="entry name" value="G_PROTEIN_RECEP_F1_2"/>
    <property type="match status" value="1"/>
</dbReference>
<sequence>MACLSQSTASNSSICLCQTFTTHVVLPVLYGAMFLTGLCGNTLSLWVFMAKISGKSPTHIYLINLGISNLMLCLTMPFIAAYYALGTSWSATSAVCQLAINGLTPVLHTNIGVGMIILTWMALSRFATLIQHNHGPRPSKCIKILPDVFFSKLRQTPFALGVCLGTWAFVATAIIPSVVVYSLQETEAVNKEENQACYSVAVEVGGSGSQSFAVAGIAVFLLCLLVVLSAYISVIRHFYRSRNSTVISDRQRVYSRVFRNIVVIQIVLVVCLLPHHIYKAIFISLAQTVTLPRDSRPECHPLSTYVEIKNFLLCLATLRCSTDPIMYFLLDKTFKKHARSLFRGSSNTQDSHSSKTMLECGQTTPINNSGLEHASSDTCEVSHRFFFLN</sequence>
<name>W5LUG0_ASTMX</name>
<feature type="transmembrane region" description="Helical" evidence="5">
    <location>
        <begin position="27"/>
        <end position="48"/>
    </location>
</feature>
<protein>
    <submittedName>
        <fullName evidence="7">G protein-coupled receptor 82</fullName>
    </submittedName>
</protein>
<dbReference type="InterPro" id="IPR000276">
    <property type="entry name" value="GPCR_Rhodpsn"/>
</dbReference>
<evidence type="ECO:0000256" key="3">
    <source>
        <dbReference type="ARBA" id="ARBA00022989"/>
    </source>
</evidence>
<feature type="transmembrane region" description="Helical" evidence="5">
    <location>
        <begin position="60"/>
        <end position="85"/>
    </location>
</feature>
<dbReference type="GeneTree" id="ENSGT01140000282516"/>
<dbReference type="InterPro" id="IPR042804">
    <property type="entry name" value="GPR82"/>
</dbReference>
<dbReference type="OrthoDB" id="9946711at2759"/>
<dbReference type="Ensembl" id="ENSAMXT00000026797.2">
    <property type="protein sequence ID" value="ENSAMXP00000026776.2"/>
    <property type="gene ID" value="ENSAMXG00000026071.2"/>
</dbReference>
<dbReference type="SUPFAM" id="SSF81321">
    <property type="entry name" value="Family A G protein-coupled receptor-like"/>
    <property type="match status" value="1"/>
</dbReference>
<dbReference type="GO" id="GO:0016020">
    <property type="term" value="C:membrane"/>
    <property type="evidence" value="ECO:0007669"/>
    <property type="project" value="UniProtKB-SubCell"/>
</dbReference>
<dbReference type="AlphaFoldDB" id="W5LUG0"/>
<keyword evidence="8" id="KW-1185">Reference proteome</keyword>
<dbReference type="STRING" id="7994.ENSAMXP00000026776"/>
<keyword evidence="2 5" id="KW-0812">Transmembrane</keyword>
<dbReference type="Pfam" id="PF00001">
    <property type="entry name" value="7tm_1"/>
    <property type="match status" value="1"/>
</dbReference>
<dbReference type="PANTHER" id="PTHR47392:SF1">
    <property type="entry name" value="G-PROTEIN COUPLED RECEPTOR 82-RELATED"/>
    <property type="match status" value="1"/>
</dbReference>
<comment type="subcellular location">
    <subcellularLocation>
        <location evidence="1">Membrane</location>
    </subcellularLocation>
</comment>
<dbReference type="HOGENOM" id="CLU_060761_0_0_1"/>
<feature type="transmembrane region" description="Helical" evidence="5">
    <location>
        <begin position="257"/>
        <end position="278"/>
    </location>
</feature>
<accession>W5LUG0</accession>
<reference evidence="8" key="2">
    <citation type="journal article" date="2014" name="Nat. Commun.">
        <title>The cavefish genome reveals candidate genes for eye loss.</title>
        <authorList>
            <person name="McGaugh S.E."/>
            <person name="Gross J.B."/>
            <person name="Aken B."/>
            <person name="Blin M."/>
            <person name="Borowsky R."/>
            <person name="Chalopin D."/>
            <person name="Hinaux H."/>
            <person name="Jeffery W.R."/>
            <person name="Keene A."/>
            <person name="Ma L."/>
            <person name="Minx P."/>
            <person name="Murphy D."/>
            <person name="O'Quin K.E."/>
            <person name="Retaux S."/>
            <person name="Rohner N."/>
            <person name="Searle S.M."/>
            <person name="Stahl B.A."/>
            <person name="Tabin C."/>
            <person name="Volff J.N."/>
            <person name="Yoshizawa M."/>
            <person name="Warren W.C."/>
        </authorList>
    </citation>
    <scope>NUCLEOTIDE SEQUENCE [LARGE SCALE GENOMIC DNA]</scope>
    <source>
        <strain evidence="8">female</strain>
    </source>
</reference>
<reference evidence="7" key="4">
    <citation type="submission" date="2025-09" db="UniProtKB">
        <authorList>
            <consortium name="Ensembl"/>
        </authorList>
    </citation>
    <scope>IDENTIFICATION</scope>
</reference>
<evidence type="ECO:0000259" key="6">
    <source>
        <dbReference type="PROSITE" id="PS50262"/>
    </source>
</evidence>
<dbReference type="Bgee" id="ENSAMXG00000026071">
    <property type="expression patterns" value="Expressed in zone of skin and 3 other cell types or tissues"/>
</dbReference>
<evidence type="ECO:0000256" key="4">
    <source>
        <dbReference type="ARBA" id="ARBA00023136"/>
    </source>
</evidence>
<reference evidence="7" key="3">
    <citation type="submission" date="2025-08" db="UniProtKB">
        <authorList>
            <consortium name="Ensembl"/>
        </authorList>
    </citation>
    <scope>IDENTIFICATION</scope>
</reference>
<organism evidence="7 8">
    <name type="scientific">Astyanax mexicanus</name>
    <name type="common">Blind cave fish</name>
    <name type="synonym">Astyanax fasciatus mexicanus</name>
    <dbReference type="NCBI Taxonomy" id="7994"/>
    <lineage>
        <taxon>Eukaryota</taxon>
        <taxon>Metazoa</taxon>
        <taxon>Chordata</taxon>
        <taxon>Craniata</taxon>
        <taxon>Vertebrata</taxon>
        <taxon>Euteleostomi</taxon>
        <taxon>Actinopterygii</taxon>
        <taxon>Neopterygii</taxon>
        <taxon>Teleostei</taxon>
        <taxon>Ostariophysi</taxon>
        <taxon>Characiformes</taxon>
        <taxon>Characoidei</taxon>
        <taxon>Acestrorhamphidae</taxon>
        <taxon>Acestrorhamphinae</taxon>
        <taxon>Astyanax</taxon>
    </lineage>
</organism>
<dbReference type="PANTHER" id="PTHR47392">
    <property type="entry name" value="G-PROTEIN COUPLED RECEPTOR 82-RELATED"/>
    <property type="match status" value="1"/>
</dbReference>
<dbReference type="Proteomes" id="UP000018467">
    <property type="component" value="Unassembled WGS sequence"/>
</dbReference>
<feature type="transmembrane region" description="Helical" evidence="5">
    <location>
        <begin position="212"/>
        <end position="236"/>
    </location>
</feature>
<dbReference type="Gene3D" id="1.20.1070.10">
    <property type="entry name" value="Rhodopsin 7-helix transmembrane proteins"/>
    <property type="match status" value="1"/>
</dbReference>
<keyword evidence="3 5" id="KW-1133">Transmembrane helix</keyword>
<evidence type="ECO:0000256" key="5">
    <source>
        <dbReference type="SAM" id="Phobius"/>
    </source>
</evidence>
<dbReference type="InParanoid" id="W5LUG0"/>
<feature type="domain" description="G-protein coupled receptors family 1 profile" evidence="6">
    <location>
        <begin position="40"/>
        <end position="327"/>
    </location>
</feature>
<feature type="transmembrane region" description="Helical" evidence="5">
    <location>
        <begin position="158"/>
        <end position="183"/>
    </location>
</feature>
<proteinExistence type="predicted"/>
<evidence type="ECO:0000313" key="7">
    <source>
        <dbReference type="Ensembl" id="ENSAMXP00000026776.2"/>
    </source>
</evidence>
<dbReference type="GO" id="GO:0004930">
    <property type="term" value="F:G protein-coupled receptor activity"/>
    <property type="evidence" value="ECO:0007669"/>
    <property type="project" value="InterPro"/>
</dbReference>
<evidence type="ECO:0000256" key="2">
    <source>
        <dbReference type="ARBA" id="ARBA00022692"/>
    </source>
</evidence>
<evidence type="ECO:0000256" key="1">
    <source>
        <dbReference type="ARBA" id="ARBA00004370"/>
    </source>
</evidence>
<dbReference type="eggNOG" id="ENOG502R3JZ">
    <property type="taxonomic scope" value="Eukaryota"/>
</dbReference>
<dbReference type="InterPro" id="IPR017452">
    <property type="entry name" value="GPCR_Rhodpsn_7TM"/>
</dbReference>
<keyword evidence="4 5" id="KW-0472">Membrane</keyword>
<dbReference type="PRINTS" id="PR00237">
    <property type="entry name" value="GPCRRHODOPSN"/>
</dbReference>